<feature type="transmembrane region" description="Helical" evidence="17">
    <location>
        <begin position="44"/>
        <end position="62"/>
    </location>
</feature>
<comment type="similarity">
    <text evidence="17">Belongs to the complex I subunit 5 family.</text>
</comment>
<reference evidence="22" key="1">
    <citation type="submission" date="2019-03" db="EMBL/GenBank/DDBJ databases">
        <authorList>
            <person name="Lefebure T."/>
            <person name="Lefebure T."/>
        </authorList>
    </citation>
    <scope>NUCLEOTIDE SEQUENCE [LARGE SCALE GENOMIC DNA]</scope>
</reference>
<accession>A0A485ME14</accession>
<evidence type="ECO:0000256" key="5">
    <source>
        <dbReference type="ARBA" id="ARBA00022448"/>
    </source>
</evidence>
<feature type="transmembrane region" description="Helical" evidence="17">
    <location>
        <begin position="531"/>
        <end position="554"/>
    </location>
</feature>
<evidence type="ECO:0000256" key="15">
    <source>
        <dbReference type="ARBA" id="ARBA00023136"/>
    </source>
</evidence>
<organism evidence="22">
    <name type="scientific">Bragasellus peltatus</name>
    <dbReference type="NCBI Taxonomy" id="1282048"/>
    <lineage>
        <taxon>Eukaryota</taxon>
        <taxon>Metazoa</taxon>
        <taxon>Ecdysozoa</taxon>
        <taxon>Arthropoda</taxon>
        <taxon>Crustacea</taxon>
        <taxon>Multicrustacea</taxon>
        <taxon>Malacostraca</taxon>
        <taxon>Eumalacostraca</taxon>
        <taxon>Peracarida</taxon>
        <taxon>Isopoda</taxon>
        <taxon>Asellota</taxon>
        <taxon>Aselloidea</taxon>
        <taxon>Asellidae</taxon>
        <taxon>Bragasellus</taxon>
    </lineage>
</organism>
<feature type="transmembrane region" description="Helical" evidence="17">
    <location>
        <begin position="404"/>
        <end position="427"/>
    </location>
</feature>
<proteinExistence type="inferred from homology"/>
<feature type="transmembrane region" description="Helical" evidence="17">
    <location>
        <begin position="323"/>
        <end position="344"/>
    </location>
</feature>
<evidence type="ECO:0000256" key="13">
    <source>
        <dbReference type="ARBA" id="ARBA00023075"/>
    </source>
</evidence>
<keyword evidence="12 17" id="KW-0520">NAD</keyword>
<comment type="catalytic activity">
    <reaction evidence="16 17">
        <text>a ubiquinone + NADH + 5 H(+)(in) = a ubiquinol + NAD(+) + 4 H(+)(out)</text>
        <dbReference type="Rhea" id="RHEA:29091"/>
        <dbReference type="Rhea" id="RHEA-COMP:9565"/>
        <dbReference type="Rhea" id="RHEA-COMP:9566"/>
        <dbReference type="ChEBI" id="CHEBI:15378"/>
        <dbReference type="ChEBI" id="CHEBI:16389"/>
        <dbReference type="ChEBI" id="CHEBI:17976"/>
        <dbReference type="ChEBI" id="CHEBI:57540"/>
        <dbReference type="ChEBI" id="CHEBI:57945"/>
        <dbReference type="EC" id="7.1.1.2"/>
    </reaction>
</comment>
<evidence type="ECO:0000259" key="21">
    <source>
        <dbReference type="Pfam" id="PF06455"/>
    </source>
</evidence>
<keyword evidence="6" id="KW-0679">Respiratory chain</keyword>
<keyword evidence="14 17" id="KW-0496">Mitochondrion</keyword>
<dbReference type="GO" id="GO:0003954">
    <property type="term" value="F:NADH dehydrogenase activity"/>
    <property type="evidence" value="ECO:0007669"/>
    <property type="project" value="TreeGrafter"/>
</dbReference>
<keyword evidence="18" id="KW-0732">Signal</keyword>
<keyword evidence="8" id="KW-0999">Mitochondrion inner membrane</keyword>
<dbReference type="GO" id="GO:0005743">
    <property type="term" value="C:mitochondrial inner membrane"/>
    <property type="evidence" value="ECO:0007669"/>
    <property type="project" value="UniProtKB-SubCell"/>
</dbReference>
<evidence type="ECO:0000259" key="20">
    <source>
        <dbReference type="Pfam" id="PF00662"/>
    </source>
</evidence>
<evidence type="ECO:0000256" key="12">
    <source>
        <dbReference type="ARBA" id="ARBA00023027"/>
    </source>
</evidence>
<keyword evidence="9" id="KW-1278">Translocase</keyword>
<dbReference type="EMBL" id="LR536607">
    <property type="protein sequence ID" value="VFU78626.1"/>
    <property type="molecule type" value="Genomic_DNA"/>
</dbReference>
<dbReference type="InterPro" id="IPR001516">
    <property type="entry name" value="Proton_antipo_N"/>
</dbReference>
<dbReference type="PANTHER" id="PTHR42829">
    <property type="entry name" value="NADH-UBIQUINONE OXIDOREDUCTASE CHAIN 5"/>
    <property type="match status" value="1"/>
</dbReference>
<sequence>MSFLFFLVSLNCLMTDSSLFVEVPLFTVSGSEILLTFFLDSMSMLFLSFVLIISSAVLLFSSSYMSADFFMRRFIWMVLLFVLSMALLITSLNMISIILGWDGLGVVSYVLVIYYQNEKSNAAGMITALTNRLGDVAILILIGLMTEIGSWNFMHLVNIEMFNSMFMISFLIIMASITKSAQMPFSAWLPAAMAAPTPVSALVHSSTLVTAGVYLLIRFSPMFHNLNMMWVLFLMASLTTIMASVSALFECDLKKIVALSTLSQLGVMVMTLSMGLSMLSFFHLLTHATFKALLFMCSGKIIHEMSDSQDIRMMGMFSKNLPVTCAFFNLANLALCGFPFLAGFYSKDLLIEEILLMDMSFTNYLLLGLMVLLSVAYSVRLSVLGLLNSPSSPALFSSSDEDKVVLGSYLILGALAMSSGVVLSWLILPSPNMISLPLFMKMSSLIMIVLGLFLGLVMGISQKQYSSIKMKEFVVNMWLLPLVSGSIPSMFGLNSFKILKSIDIGWAEFFGGKGVYMMLTSTSRILPLGTFSYILTYQLLGGLMFILLLMYIYLDSLSST</sequence>
<gene>
    <name evidence="22" type="primary">nad5</name>
    <name evidence="22" type="ORF">BPMMT01_0007</name>
</gene>
<feature type="transmembrane region" description="Helical" evidence="17">
    <location>
        <begin position="473"/>
        <end position="491"/>
    </location>
</feature>
<evidence type="ECO:0000256" key="6">
    <source>
        <dbReference type="ARBA" id="ARBA00022660"/>
    </source>
</evidence>
<dbReference type="InterPro" id="IPR010934">
    <property type="entry name" value="NADH_DH_su5_C"/>
</dbReference>
<dbReference type="InterPro" id="IPR001750">
    <property type="entry name" value="ND/Mrp_TM"/>
</dbReference>
<name>A0A485ME14_9CRUS</name>
<geneLocation type="mitochondrion" evidence="22"/>
<keyword evidence="13 17" id="KW-0830">Ubiquinone</keyword>
<dbReference type="Pfam" id="PF00361">
    <property type="entry name" value="Proton_antipo_M"/>
    <property type="match status" value="1"/>
</dbReference>
<evidence type="ECO:0000256" key="11">
    <source>
        <dbReference type="ARBA" id="ARBA00022989"/>
    </source>
</evidence>
<evidence type="ECO:0000256" key="1">
    <source>
        <dbReference type="ARBA" id="ARBA00003257"/>
    </source>
</evidence>
<evidence type="ECO:0000256" key="10">
    <source>
        <dbReference type="ARBA" id="ARBA00022982"/>
    </source>
</evidence>
<evidence type="ECO:0000256" key="18">
    <source>
        <dbReference type="SAM" id="SignalP"/>
    </source>
</evidence>
<feature type="signal peptide" evidence="18">
    <location>
        <begin position="1"/>
        <end position="17"/>
    </location>
</feature>
<keyword evidence="5 17" id="KW-0813">Transport</keyword>
<evidence type="ECO:0000256" key="3">
    <source>
        <dbReference type="ARBA" id="ARBA00012944"/>
    </source>
</evidence>
<dbReference type="GO" id="GO:0015990">
    <property type="term" value="P:electron transport coupled proton transport"/>
    <property type="evidence" value="ECO:0007669"/>
    <property type="project" value="TreeGrafter"/>
</dbReference>
<feature type="transmembrane region" description="Helical" evidence="17">
    <location>
        <begin position="161"/>
        <end position="178"/>
    </location>
</feature>
<dbReference type="GO" id="GO:0008137">
    <property type="term" value="F:NADH dehydrogenase (ubiquinone) activity"/>
    <property type="evidence" value="ECO:0007669"/>
    <property type="project" value="UniProtKB-EC"/>
</dbReference>
<feature type="chain" id="PRO_5019829231" description="NADH-ubiquinone oxidoreductase chain 5" evidence="18">
    <location>
        <begin position="18"/>
        <end position="560"/>
    </location>
</feature>
<evidence type="ECO:0000259" key="19">
    <source>
        <dbReference type="Pfam" id="PF00361"/>
    </source>
</evidence>
<evidence type="ECO:0000256" key="8">
    <source>
        <dbReference type="ARBA" id="ARBA00022792"/>
    </source>
</evidence>
<evidence type="ECO:0000256" key="4">
    <source>
        <dbReference type="ARBA" id="ARBA00021096"/>
    </source>
</evidence>
<feature type="transmembrane region" description="Helical" evidence="17">
    <location>
        <begin position="439"/>
        <end position="461"/>
    </location>
</feature>
<evidence type="ECO:0000256" key="2">
    <source>
        <dbReference type="ARBA" id="ARBA00004448"/>
    </source>
</evidence>
<dbReference type="PRINTS" id="PR01434">
    <property type="entry name" value="NADHDHGNASE5"/>
</dbReference>
<comment type="function">
    <text evidence="17">Core subunit of the mitochondrial membrane respiratory chain NADH dehydrogenase (Complex I) which catalyzes electron transfer from NADH through the respiratory chain, using ubiquinone as an electron acceptor. Essential for the catalytic activity and assembly of complex I.</text>
</comment>
<feature type="transmembrane region" description="Helical" evidence="17">
    <location>
        <begin position="74"/>
        <end position="92"/>
    </location>
</feature>
<evidence type="ECO:0000256" key="16">
    <source>
        <dbReference type="ARBA" id="ARBA00049551"/>
    </source>
</evidence>
<dbReference type="AlphaFoldDB" id="A0A485ME14"/>
<dbReference type="PANTHER" id="PTHR42829:SF2">
    <property type="entry name" value="NADH-UBIQUINONE OXIDOREDUCTASE CHAIN 5"/>
    <property type="match status" value="1"/>
</dbReference>
<comment type="subcellular location">
    <subcellularLocation>
        <location evidence="2">Mitochondrion inner membrane</location>
        <topology evidence="2">Multi-pass membrane protein</topology>
    </subcellularLocation>
</comment>
<feature type="transmembrane region" description="Helical" evidence="17">
    <location>
        <begin position="199"/>
        <end position="217"/>
    </location>
</feature>
<evidence type="ECO:0000256" key="17">
    <source>
        <dbReference type="RuleBase" id="RU003404"/>
    </source>
</evidence>
<evidence type="ECO:0000256" key="9">
    <source>
        <dbReference type="ARBA" id="ARBA00022967"/>
    </source>
</evidence>
<evidence type="ECO:0000256" key="14">
    <source>
        <dbReference type="ARBA" id="ARBA00023128"/>
    </source>
</evidence>
<keyword evidence="7 17" id="KW-0812">Transmembrane</keyword>
<protein>
    <recommendedName>
        <fullName evidence="4 17">NADH-ubiquinone oxidoreductase chain 5</fullName>
        <ecNumber evidence="3 17">7.1.1.2</ecNumber>
    </recommendedName>
</protein>
<dbReference type="Pfam" id="PF06455">
    <property type="entry name" value="NADH5_C"/>
    <property type="match status" value="1"/>
</dbReference>
<dbReference type="EC" id="7.1.1.2" evidence="3 17"/>
<evidence type="ECO:0000256" key="7">
    <source>
        <dbReference type="ARBA" id="ARBA00022692"/>
    </source>
</evidence>
<feature type="transmembrane region" description="Helical" evidence="17">
    <location>
        <begin position="256"/>
        <end position="275"/>
    </location>
</feature>
<keyword evidence="15 17" id="KW-0472">Membrane</keyword>
<dbReference type="GO" id="GO:0042773">
    <property type="term" value="P:ATP synthesis coupled electron transport"/>
    <property type="evidence" value="ECO:0007669"/>
    <property type="project" value="InterPro"/>
</dbReference>
<keyword evidence="11 17" id="KW-1133">Transmembrane helix</keyword>
<feature type="transmembrane region" description="Helical" evidence="17">
    <location>
        <begin position="364"/>
        <end position="383"/>
    </location>
</feature>
<feature type="domain" description="NADH-Ubiquinone oxidoreductase (complex I) chain 5 N-terminal" evidence="20">
    <location>
        <begin position="27"/>
        <end position="74"/>
    </location>
</feature>
<dbReference type="Pfam" id="PF00662">
    <property type="entry name" value="Proton_antipo_N"/>
    <property type="match status" value="1"/>
</dbReference>
<feature type="domain" description="NADH dehydrogenase subunit 5 C-terminal" evidence="21">
    <location>
        <begin position="377"/>
        <end position="551"/>
    </location>
</feature>
<feature type="transmembrane region" description="Helical" evidence="17">
    <location>
        <begin position="229"/>
        <end position="249"/>
    </location>
</feature>
<feature type="domain" description="NADH:quinone oxidoreductase/Mrp antiporter transmembrane" evidence="19">
    <location>
        <begin position="91"/>
        <end position="365"/>
    </location>
</feature>
<comment type="function">
    <text evidence="1">Core subunit of the mitochondrial membrane respiratory chain NADH dehydrogenase (Complex I) that is believed to belong to the minimal assembly required for catalysis. Complex I functions in the transfer of electrons from NADH to the respiratory chain. The immediate electron acceptor for the enzyme is believed to be ubiquinone.</text>
</comment>
<evidence type="ECO:0000313" key="22">
    <source>
        <dbReference type="EMBL" id="VFU78626.1"/>
    </source>
</evidence>
<dbReference type="InterPro" id="IPR003945">
    <property type="entry name" value="NU5C-like"/>
</dbReference>
<keyword evidence="10" id="KW-0249">Electron transport</keyword>